<dbReference type="AlphaFoldDB" id="A0A0F9JJ01"/>
<feature type="non-terminal residue" evidence="1">
    <location>
        <position position="1"/>
    </location>
</feature>
<accession>A0A0F9JJ01</accession>
<evidence type="ECO:0000313" key="1">
    <source>
        <dbReference type="EMBL" id="KKL98957.1"/>
    </source>
</evidence>
<name>A0A0F9JJ01_9ZZZZ</name>
<reference evidence="1" key="1">
    <citation type="journal article" date="2015" name="Nature">
        <title>Complex archaea that bridge the gap between prokaryotes and eukaryotes.</title>
        <authorList>
            <person name="Spang A."/>
            <person name="Saw J.H."/>
            <person name="Jorgensen S.L."/>
            <person name="Zaremba-Niedzwiedzka K."/>
            <person name="Martijn J."/>
            <person name="Lind A.E."/>
            <person name="van Eijk R."/>
            <person name="Schleper C."/>
            <person name="Guy L."/>
            <person name="Ettema T.J."/>
        </authorList>
    </citation>
    <scope>NUCLEOTIDE SEQUENCE</scope>
</reference>
<comment type="caution">
    <text evidence="1">The sequence shown here is derived from an EMBL/GenBank/DDBJ whole genome shotgun (WGS) entry which is preliminary data.</text>
</comment>
<organism evidence="1">
    <name type="scientific">marine sediment metagenome</name>
    <dbReference type="NCBI Taxonomy" id="412755"/>
    <lineage>
        <taxon>unclassified sequences</taxon>
        <taxon>metagenomes</taxon>
        <taxon>ecological metagenomes</taxon>
    </lineage>
</organism>
<gene>
    <name evidence="1" type="ORF">LCGC14_1819260</name>
</gene>
<sequence length="29" mass="3401">SSPVEIEKSNESAFLYHKEIPFYGWKINS</sequence>
<proteinExistence type="predicted"/>
<protein>
    <submittedName>
        <fullName evidence="1">Uncharacterized protein</fullName>
    </submittedName>
</protein>
<dbReference type="EMBL" id="LAZR01017790">
    <property type="protein sequence ID" value="KKL98957.1"/>
    <property type="molecule type" value="Genomic_DNA"/>
</dbReference>